<dbReference type="Pfam" id="PF24855">
    <property type="entry name" value="DUF7729"/>
    <property type="match status" value="1"/>
</dbReference>
<dbReference type="InterPro" id="IPR056146">
    <property type="entry name" value="DUF7729"/>
</dbReference>
<proteinExistence type="predicted"/>
<gene>
    <name evidence="4" type="ORF">PSHT_01098</name>
</gene>
<feature type="domain" description="DUF7729" evidence="3">
    <location>
        <begin position="42"/>
        <end position="193"/>
    </location>
</feature>
<dbReference type="OrthoDB" id="2536450at2759"/>
<keyword evidence="2" id="KW-0732">Signal</keyword>
<dbReference type="PANTHER" id="PTHR34862">
    <property type="entry name" value="SPARK DOMAIN-CONTAINING PROTEIN"/>
    <property type="match status" value="1"/>
</dbReference>
<feature type="signal peptide" evidence="2">
    <location>
        <begin position="1"/>
        <end position="23"/>
    </location>
</feature>
<evidence type="ECO:0000313" key="4">
    <source>
        <dbReference type="EMBL" id="POW22608.1"/>
    </source>
</evidence>
<accession>A0A2S4WLH2</accession>
<feature type="compositionally biased region" description="Basic and acidic residues" evidence="1">
    <location>
        <begin position="245"/>
        <end position="256"/>
    </location>
</feature>
<evidence type="ECO:0000256" key="2">
    <source>
        <dbReference type="SAM" id="SignalP"/>
    </source>
</evidence>
<dbReference type="VEuPathDB" id="FungiDB:PSHT_01098"/>
<evidence type="ECO:0000313" key="5">
    <source>
        <dbReference type="Proteomes" id="UP000238274"/>
    </source>
</evidence>
<reference evidence="5" key="3">
    <citation type="journal article" date="2018" name="Mol. Plant Microbe Interact.">
        <title>Genome sequence resources for the wheat stripe rust pathogen (Puccinia striiformis f. sp. tritici) and the barley stripe rust pathogen (Puccinia striiformis f. sp. hordei).</title>
        <authorList>
            <person name="Xia C."/>
            <person name="Wang M."/>
            <person name="Yin C."/>
            <person name="Cornejo O.E."/>
            <person name="Hulbert S.H."/>
            <person name="Chen X."/>
        </authorList>
    </citation>
    <scope>NUCLEOTIDE SEQUENCE [LARGE SCALE GENOMIC DNA]</scope>
    <source>
        <strain evidence="5">93TX-2</strain>
    </source>
</reference>
<feature type="region of interest" description="Disordered" evidence="1">
    <location>
        <begin position="193"/>
        <end position="292"/>
    </location>
</feature>
<dbReference type="EMBL" id="PKSM01000008">
    <property type="protein sequence ID" value="POW22608.1"/>
    <property type="molecule type" value="Genomic_DNA"/>
</dbReference>
<reference evidence="5" key="2">
    <citation type="journal article" date="2018" name="BMC Genomics">
        <title>Genomic insights into host adaptation between the wheat stripe rust pathogen (Puccinia striiformis f. sp. tritici) and the barley stripe rust pathogen (Puccinia striiformis f. sp. hordei).</title>
        <authorList>
            <person name="Xia C."/>
            <person name="Wang M."/>
            <person name="Yin C."/>
            <person name="Cornejo O.E."/>
            <person name="Hulbert S.H."/>
            <person name="Chen X."/>
        </authorList>
    </citation>
    <scope>NUCLEOTIDE SEQUENCE [LARGE SCALE GENOMIC DNA]</scope>
    <source>
        <strain evidence="5">93TX-2</strain>
    </source>
</reference>
<feature type="chain" id="PRO_5015472240" description="DUF7729 domain-containing protein" evidence="2">
    <location>
        <begin position="24"/>
        <end position="292"/>
    </location>
</feature>
<dbReference type="VEuPathDB" id="FungiDB:PSTT_06632"/>
<name>A0A2S4WLH2_9BASI</name>
<evidence type="ECO:0000259" key="3">
    <source>
        <dbReference type="Pfam" id="PF24855"/>
    </source>
</evidence>
<reference evidence="4 5" key="1">
    <citation type="submission" date="2017-12" db="EMBL/GenBank/DDBJ databases">
        <title>Gene loss provides genomic basis for host adaptation in cereal stripe rust fungi.</title>
        <authorList>
            <person name="Xia C."/>
        </authorList>
    </citation>
    <scope>NUCLEOTIDE SEQUENCE [LARGE SCALE GENOMIC DNA]</scope>
    <source>
        <strain evidence="4 5">93TX-2</strain>
    </source>
</reference>
<dbReference type="Proteomes" id="UP000238274">
    <property type="component" value="Unassembled WGS sequence"/>
</dbReference>
<keyword evidence="5" id="KW-1185">Reference proteome</keyword>
<dbReference type="PANTHER" id="PTHR34862:SF1">
    <property type="entry name" value="SPARK DOMAIN-CONTAINING PROTEIN"/>
    <property type="match status" value="1"/>
</dbReference>
<evidence type="ECO:0000256" key="1">
    <source>
        <dbReference type="SAM" id="MobiDB-lite"/>
    </source>
</evidence>
<dbReference type="AlphaFoldDB" id="A0A2S4WLH2"/>
<sequence length="292" mass="31024">MAVIRNLVSLLLVSMSYQAVTSASTLIRRGKDHDGGKGHDKSKDFSSSCGSTIASVSMNPDIQTCSNFVDLFPIHGAKKDFSKAIKEWISGVCAVQACTDQALAKAKDELSDGCKDELANDSPDAGALFSIFSFYKKIRTDSCQDTDKLDFCQPELLDSVENLKATNRTFFTISAPWSLMTLQEAYCEDCKKSVGGKSGGKPSKRSEKKSADVCSGSSLDKVSVTVGLPDLKAKSDAPGPKPKGPKPEAPKPDGPKPEAPGAKPKDPKPKVPESESDSQGPESDPGDIGTKE</sequence>
<comment type="caution">
    <text evidence="4">The sequence shown here is derived from an EMBL/GenBank/DDBJ whole genome shotgun (WGS) entry which is preliminary data.</text>
</comment>
<feature type="compositionally biased region" description="Basic and acidic residues" evidence="1">
    <location>
        <begin position="263"/>
        <end position="273"/>
    </location>
</feature>
<organism evidence="4 5">
    <name type="scientific">Puccinia striiformis</name>
    <dbReference type="NCBI Taxonomy" id="27350"/>
    <lineage>
        <taxon>Eukaryota</taxon>
        <taxon>Fungi</taxon>
        <taxon>Dikarya</taxon>
        <taxon>Basidiomycota</taxon>
        <taxon>Pucciniomycotina</taxon>
        <taxon>Pucciniomycetes</taxon>
        <taxon>Pucciniales</taxon>
        <taxon>Pucciniaceae</taxon>
        <taxon>Puccinia</taxon>
    </lineage>
</organism>
<protein>
    <recommendedName>
        <fullName evidence="3">DUF7729 domain-containing protein</fullName>
    </recommendedName>
</protein>